<dbReference type="OrthoDB" id="9798208at2"/>
<dbReference type="PANTHER" id="PTHR43240">
    <property type="entry name" value="1,4-DIHYDROXY-2-NAPHTHOYL-COA THIOESTERASE 1"/>
    <property type="match status" value="1"/>
</dbReference>
<dbReference type="Proteomes" id="UP000185469">
    <property type="component" value="Chromosome"/>
</dbReference>
<evidence type="ECO:0000256" key="2">
    <source>
        <dbReference type="ARBA" id="ARBA00022801"/>
    </source>
</evidence>
<evidence type="ECO:0000259" key="3">
    <source>
        <dbReference type="Pfam" id="PF03061"/>
    </source>
</evidence>
<keyword evidence="5" id="KW-1185">Reference proteome</keyword>
<dbReference type="STRING" id="1437874.CSPHI_06905"/>
<dbReference type="InterPro" id="IPR003736">
    <property type="entry name" value="PAAI_dom"/>
</dbReference>
<dbReference type="InterPro" id="IPR029069">
    <property type="entry name" value="HotDog_dom_sf"/>
</dbReference>
<evidence type="ECO:0000313" key="4">
    <source>
        <dbReference type="EMBL" id="APT90821.1"/>
    </source>
</evidence>
<feature type="domain" description="Thioesterase" evidence="3">
    <location>
        <begin position="75"/>
        <end position="150"/>
    </location>
</feature>
<dbReference type="EMBL" id="CP009248">
    <property type="protein sequence ID" value="APT90821.1"/>
    <property type="molecule type" value="Genomic_DNA"/>
</dbReference>
<dbReference type="AlphaFoldDB" id="A0A1L7CYF1"/>
<dbReference type="GO" id="GO:0005829">
    <property type="term" value="C:cytosol"/>
    <property type="evidence" value="ECO:0007669"/>
    <property type="project" value="TreeGrafter"/>
</dbReference>
<dbReference type="NCBIfam" id="TIGR00369">
    <property type="entry name" value="unchar_dom_1"/>
    <property type="match status" value="1"/>
</dbReference>
<organism evidence="4 5">
    <name type="scientific">Corynebacterium sphenisci DSM 44792</name>
    <dbReference type="NCBI Taxonomy" id="1437874"/>
    <lineage>
        <taxon>Bacteria</taxon>
        <taxon>Bacillati</taxon>
        <taxon>Actinomycetota</taxon>
        <taxon>Actinomycetes</taxon>
        <taxon>Mycobacteriales</taxon>
        <taxon>Corynebacteriaceae</taxon>
        <taxon>Corynebacterium</taxon>
    </lineage>
</organism>
<accession>A0A1L7CYF1</accession>
<sequence length="165" mass="17574">MSTTEQDQARTMELMAAATQRELEQAELVEFNTWAAGDVAASGLDAVLGLEYTRVGPRGCATRVVVDQRHLQPWGVTNGGVYSSIGESAGSVSAFLAAGGLTQVVGMNNSTDFYRPSRAGEVIVSTAEPVHLGRTTQAWEIRHHRESDGKLLARTSLRMAVLGAG</sequence>
<evidence type="ECO:0000313" key="5">
    <source>
        <dbReference type="Proteomes" id="UP000185469"/>
    </source>
</evidence>
<dbReference type="RefSeq" id="WP_075692067.1">
    <property type="nucleotide sequence ID" value="NZ_CP009248.1"/>
</dbReference>
<dbReference type="GO" id="GO:0061522">
    <property type="term" value="F:1,4-dihydroxy-2-naphthoyl-CoA thioesterase activity"/>
    <property type="evidence" value="ECO:0007669"/>
    <property type="project" value="TreeGrafter"/>
</dbReference>
<protein>
    <recommendedName>
        <fullName evidence="3">Thioesterase domain-containing protein</fullName>
    </recommendedName>
</protein>
<dbReference type="InterPro" id="IPR006683">
    <property type="entry name" value="Thioestr_dom"/>
</dbReference>
<dbReference type="CDD" id="cd03443">
    <property type="entry name" value="PaaI_thioesterase"/>
    <property type="match status" value="1"/>
</dbReference>
<name>A0A1L7CYF1_9CORY</name>
<dbReference type="SUPFAM" id="SSF54637">
    <property type="entry name" value="Thioesterase/thiol ester dehydrase-isomerase"/>
    <property type="match status" value="1"/>
</dbReference>
<gene>
    <name evidence="4" type="ORF">CSPHI_06905</name>
</gene>
<dbReference type="PANTHER" id="PTHR43240:SF5">
    <property type="entry name" value="1,4-DIHYDROXY-2-NAPHTHOYL-COA THIOESTERASE 1"/>
    <property type="match status" value="1"/>
</dbReference>
<reference evidence="4 5" key="1">
    <citation type="submission" date="2014-08" db="EMBL/GenBank/DDBJ databases">
        <title>Complete genome sequence of Corynebacterium sphenisci CECT 5990(T) (=DSM 44792(T)), isolated from healthy wild penguins.</title>
        <authorList>
            <person name="Ruckert C."/>
            <person name="Albersmeier A."/>
            <person name="Winkler A."/>
            <person name="Kalinowski J."/>
        </authorList>
    </citation>
    <scope>NUCLEOTIDE SEQUENCE [LARGE SCALE GENOMIC DNA]</scope>
    <source>
        <strain evidence="4 5">DSM 44792</strain>
    </source>
</reference>
<dbReference type="Gene3D" id="3.10.129.10">
    <property type="entry name" value="Hotdog Thioesterase"/>
    <property type="match status" value="1"/>
</dbReference>
<dbReference type="Pfam" id="PF03061">
    <property type="entry name" value="4HBT"/>
    <property type="match status" value="1"/>
</dbReference>
<comment type="similarity">
    <text evidence="1">Belongs to the thioesterase PaaI family.</text>
</comment>
<keyword evidence="2" id="KW-0378">Hydrolase</keyword>
<proteinExistence type="inferred from homology"/>
<evidence type="ECO:0000256" key="1">
    <source>
        <dbReference type="ARBA" id="ARBA00008324"/>
    </source>
</evidence>
<dbReference type="KEGG" id="csph:CSPHI_06905"/>